<feature type="region of interest" description="Disordered" evidence="2">
    <location>
        <begin position="668"/>
        <end position="710"/>
    </location>
</feature>
<dbReference type="AlphaFoldDB" id="A0A8X6WVG9"/>
<dbReference type="OrthoDB" id="6432060at2759"/>
<keyword evidence="1" id="KW-0862">Zinc</keyword>
<evidence type="ECO:0000313" key="5">
    <source>
        <dbReference type="Proteomes" id="UP000886998"/>
    </source>
</evidence>
<dbReference type="InterPro" id="IPR013087">
    <property type="entry name" value="Znf_C2H2_type"/>
</dbReference>
<dbReference type="SMART" id="SM00355">
    <property type="entry name" value="ZnF_C2H2"/>
    <property type="match status" value="2"/>
</dbReference>
<dbReference type="EMBL" id="BMAV01002330">
    <property type="protein sequence ID" value="GFY41174.1"/>
    <property type="molecule type" value="Genomic_DNA"/>
</dbReference>
<evidence type="ECO:0000259" key="3">
    <source>
        <dbReference type="PROSITE" id="PS50157"/>
    </source>
</evidence>
<feature type="compositionally biased region" description="Basic residues" evidence="2">
    <location>
        <begin position="696"/>
        <end position="710"/>
    </location>
</feature>
<proteinExistence type="predicted"/>
<sequence length="710" mass="81355">MSSANSIQRPFSGPNKPTFSCQKCGITVGFKKNLYAHMRKFHPEEDVVISNNQVCGLCKETFHTIVNLHEHLQKKHEVKLNFSSETFYSEEDFLKWKEKIELESRSSFFLRNTSQKVGVKFSYYVCHRSGYSNPKLNRARHMKASGSVRCGCTCPAVINVSTHTVEEVKEITVQYQSVHVGHELEVGKLHLSETEKSSLASSLCLGIPMATILDKTREEYSPTKRFGLTTRKDLHNICRDKQIAKKIILHTDDATSVDIMVKKMQGNTKNPVLLYKPVGGEMDNYSRIDKRDFLLAIMNDAQEKLLELYGKNCVMIDSTHGTNQYNFQLTTLMVHDENHEGMPIATLFSSRVTTEILIPFFIEIKKRVPNFMTNVLMSDDTNSFPNAWKEAFGNDFKHLLCSWHVIRNWNSNVSTKVIKPEKWAYCYRNGLGINTNMKLEQWHRQLKYEEAGGTVMKRLDKTISLLLAAIAKKLLSHVISIERGKLTSRVALIRKRHKGSEEMDSKYDYIQCDEKHIVTKSEGSSIFTYDILEGNRSCRCPIRCEECNICIHSFSCTCVDYCIRFVICKHIHFIQQKNNLMNSVTEDLQQTHSIIPHSIDINQTEQHQIEKNAISNLHKASMDSVMNTILTEYEDIGRLIRGLKSIDQAHYVKEAFAAIKIHLKSTDNATNLPSLPPVQQEMATAPSNKNIDQQRKFIKKNKGSKRAKQQ</sequence>
<comment type="caution">
    <text evidence="4">The sequence shown here is derived from an EMBL/GenBank/DDBJ whole genome shotgun (WGS) entry which is preliminary data.</text>
</comment>
<dbReference type="PANTHER" id="PTHR33936">
    <property type="entry name" value="PROTEIN CBG17840"/>
    <property type="match status" value="1"/>
</dbReference>
<keyword evidence="1" id="KW-0479">Metal-binding</keyword>
<dbReference type="PROSITE" id="PS50157">
    <property type="entry name" value="ZINC_FINGER_C2H2_2"/>
    <property type="match status" value="1"/>
</dbReference>
<dbReference type="Pfam" id="PF10551">
    <property type="entry name" value="MULE"/>
    <property type="match status" value="1"/>
</dbReference>
<dbReference type="Proteomes" id="UP000886998">
    <property type="component" value="Unassembled WGS sequence"/>
</dbReference>
<name>A0A8X6WVG9_9ARAC</name>
<evidence type="ECO:0000256" key="2">
    <source>
        <dbReference type="SAM" id="MobiDB-lite"/>
    </source>
</evidence>
<protein>
    <recommendedName>
        <fullName evidence="3">C2H2-type domain-containing protein</fullName>
    </recommendedName>
</protein>
<evidence type="ECO:0000313" key="4">
    <source>
        <dbReference type="EMBL" id="GFY41174.1"/>
    </source>
</evidence>
<dbReference type="PANTHER" id="PTHR33936:SF24">
    <property type="entry name" value="C2H2-TYPE DOMAIN-CONTAINING PROTEIN"/>
    <property type="match status" value="1"/>
</dbReference>
<dbReference type="Gene3D" id="3.30.160.60">
    <property type="entry name" value="Classic Zinc Finger"/>
    <property type="match status" value="1"/>
</dbReference>
<organism evidence="4 5">
    <name type="scientific">Trichonephila inaurata madagascariensis</name>
    <dbReference type="NCBI Taxonomy" id="2747483"/>
    <lineage>
        <taxon>Eukaryota</taxon>
        <taxon>Metazoa</taxon>
        <taxon>Ecdysozoa</taxon>
        <taxon>Arthropoda</taxon>
        <taxon>Chelicerata</taxon>
        <taxon>Arachnida</taxon>
        <taxon>Araneae</taxon>
        <taxon>Araneomorphae</taxon>
        <taxon>Entelegynae</taxon>
        <taxon>Araneoidea</taxon>
        <taxon>Nephilidae</taxon>
        <taxon>Trichonephila</taxon>
        <taxon>Trichonephila inaurata</taxon>
    </lineage>
</organism>
<accession>A0A8X6WVG9</accession>
<keyword evidence="1" id="KW-0863">Zinc-finger</keyword>
<gene>
    <name evidence="4" type="primary">X975_14697</name>
    <name evidence="4" type="ORF">TNIN_297311</name>
</gene>
<feature type="domain" description="C2H2-type" evidence="3">
    <location>
        <begin position="19"/>
        <end position="47"/>
    </location>
</feature>
<reference evidence="4" key="1">
    <citation type="submission" date="2020-08" db="EMBL/GenBank/DDBJ databases">
        <title>Multicomponent nature underlies the extraordinary mechanical properties of spider dragline silk.</title>
        <authorList>
            <person name="Kono N."/>
            <person name="Nakamura H."/>
            <person name="Mori M."/>
            <person name="Yoshida Y."/>
            <person name="Ohtoshi R."/>
            <person name="Malay A.D."/>
            <person name="Moran D.A.P."/>
            <person name="Tomita M."/>
            <person name="Numata K."/>
            <person name="Arakawa K."/>
        </authorList>
    </citation>
    <scope>NUCLEOTIDE SEQUENCE</scope>
</reference>
<keyword evidence="5" id="KW-1185">Reference proteome</keyword>
<dbReference type="InterPro" id="IPR052797">
    <property type="entry name" value="RegFact_GeneExpr_CellDeath"/>
</dbReference>
<feature type="compositionally biased region" description="Polar residues" evidence="2">
    <location>
        <begin position="681"/>
        <end position="691"/>
    </location>
</feature>
<dbReference type="GO" id="GO:0008270">
    <property type="term" value="F:zinc ion binding"/>
    <property type="evidence" value="ECO:0007669"/>
    <property type="project" value="UniProtKB-KW"/>
</dbReference>
<dbReference type="InterPro" id="IPR018289">
    <property type="entry name" value="MULE_transposase_dom"/>
</dbReference>
<dbReference type="PROSITE" id="PS00028">
    <property type="entry name" value="ZINC_FINGER_C2H2_1"/>
    <property type="match status" value="2"/>
</dbReference>
<evidence type="ECO:0000256" key="1">
    <source>
        <dbReference type="PROSITE-ProRule" id="PRU00042"/>
    </source>
</evidence>